<organism evidence="2 3">
    <name type="scientific">Hyphococcus aureus</name>
    <dbReference type="NCBI Taxonomy" id="2666033"/>
    <lineage>
        <taxon>Bacteria</taxon>
        <taxon>Pseudomonadati</taxon>
        <taxon>Pseudomonadota</taxon>
        <taxon>Alphaproteobacteria</taxon>
        <taxon>Parvularculales</taxon>
        <taxon>Parvularculaceae</taxon>
        <taxon>Hyphococcus</taxon>
    </lineage>
</organism>
<protein>
    <submittedName>
        <fullName evidence="2">Uncharacterized protein</fullName>
    </submittedName>
</protein>
<proteinExistence type="predicted"/>
<evidence type="ECO:0000313" key="2">
    <source>
        <dbReference type="EMBL" id="MFC6036669.1"/>
    </source>
</evidence>
<dbReference type="RefSeq" id="WP_379882089.1">
    <property type="nucleotide sequence ID" value="NZ_JBHPON010000002.1"/>
</dbReference>
<accession>A0ABW1KXG2</accession>
<dbReference type="Proteomes" id="UP001596116">
    <property type="component" value="Unassembled WGS sequence"/>
</dbReference>
<dbReference type="EMBL" id="JBHPON010000002">
    <property type="protein sequence ID" value="MFC6036669.1"/>
    <property type="molecule type" value="Genomic_DNA"/>
</dbReference>
<comment type="caution">
    <text evidence="2">The sequence shown here is derived from an EMBL/GenBank/DDBJ whole genome shotgun (WGS) entry which is preliminary data.</text>
</comment>
<keyword evidence="3" id="KW-1185">Reference proteome</keyword>
<reference evidence="2 3" key="1">
    <citation type="submission" date="2024-09" db="EMBL/GenBank/DDBJ databases">
        <authorList>
            <person name="Zhang Z.-H."/>
        </authorList>
    </citation>
    <scope>NUCLEOTIDE SEQUENCE [LARGE SCALE GENOMIC DNA]</scope>
    <source>
        <strain evidence="2 3">HHTR114</strain>
    </source>
</reference>
<sequence>MTGNLLIDSLVSLGAIVFMVAVAWVFFRAPGPAVTEETASERLAFDEPDFRPLRWLIDREGRAAIAEGNSGDIALVSRLGLDLVTRRFPAAAVRAEAADGALVVLPNDPGSRKLVIAAEGAAEWARKLSPAKGK</sequence>
<gene>
    <name evidence="2" type="ORF">ACFMB1_14010</name>
</gene>
<evidence type="ECO:0000313" key="3">
    <source>
        <dbReference type="Proteomes" id="UP001596116"/>
    </source>
</evidence>
<feature type="transmembrane region" description="Helical" evidence="1">
    <location>
        <begin position="6"/>
        <end position="27"/>
    </location>
</feature>
<keyword evidence="1" id="KW-1133">Transmembrane helix</keyword>
<name>A0ABW1KXG2_9PROT</name>
<evidence type="ECO:0000256" key="1">
    <source>
        <dbReference type="SAM" id="Phobius"/>
    </source>
</evidence>
<keyword evidence="1" id="KW-0812">Transmembrane</keyword>
<keyword evidence="1" id="KW-0472">Membrane</keyword>